<evidence type="ECO:0000256" key="1">
    <source>
        <dbReference type="ARBA" id="ARBA00022737"/>
    </source>
</evidence>
<dbReference type="Pfam" id="PF12854">
    <property type="entry name" value="PPR_1"/>
    <property type="match status" value="1"/>
</dbReference>
<evidence type="ECO:0008006" key="5">
    <source>
        <dbReference type="Google" id="ProtNLM"/>
    </source>
</evidence>
<evidence type="ECO:0000313" key="3">
    <source>
        <dbReference type="EMBL" id="CAI0389533.1"/>
    </source>
</evidence>
<dbReference type="Gene3D" id="1.25.40.10">
    <property type="entry name" value="Tetratricopeptide repeat domain"/>
    <property type="match status" value="1"/>
</dbReference>
<keyword evidence="4" id="KW-1185">Reference proteome</keyword>
<evidence type="ECO:0000313" key="4">
    <source>
        <dbReference type="Proteomes" id="UP001154282"/>
    </source>
</evidence>
<organism evidence="3 4">
    <name type="scientific">Linum tenue</name>
    <dbReference type="NCBI Taxonomy" id="586396"/>
    <lineage>
        <taxon>Eukaryota</taxon>
        <taxon>Viridiplantae</taxon>
        <taxon>Streptophyta</taxon>
        <taxon>Embryophyta</taxon>
        <taxon>Tracheophyta</taxon>
        <taxon>Spermatophyta</taxon>
        <taxon>Magnoliopsida</taxon>
        <taxon>eudicotyledons</taxon>
        <taxon>Gunneridae</taxon>
        <taxon>Pentapetalae</taxon>
        <taxon>rosids</taxon>
        <taxon>fabids</taxon>
        <taxon>Malpighiales</taxon>
        <taxon>Linaceae</taxon>
        <taxon>Linum</taxon>
    </lineage>
</organism>
<dbReference type="InterPro" id="IPR011990">
    <property type="entry name" value="TPR-like_helical_dom_sf"/>
</dbReference>
<gene>
    <name evidence="3" type="ORF">LITE_LOCUS6289</name>
</gene>
<dbReference type="Proteomes" id="UP001154282">
    <property type="component" value="Unassembled WGS sequence"/>
</dbReference>
<reference evidence="3" key="1">
    <citation type="submission" date="2022-08" db="EMBL/GenBank/DDBJ databases">
        <authorList>
            <person name="Gutierrez-Valencia J."/>
        </authorList>
    </citation>
    <scope>NUCLEOTIDE SEQUENCE</scope>
</reference>
<dbReference type="AlphaFoldDB" id="A0AAV0HXE6"/>
<dbReference type="NCBIfam" id="TIGR00756">
    <property type="entry name" value="PPR"/>
    <property type="match status" value="1"/>
</dbReference>
<dbReference type="EMBL" id="CAMGYJ010000003">
    <property type="protein sequence ID" value="CAI0389533.1"/>
    <property type="molecule type" value="Genomic_DNA"/>
</dbReference>
<dbReference type="PANTHER" id="PTHR47926:SF359">
    <property type="entry name" value="PENTACOTRIPEPTIDE-REPEAT REGION OF PRORP DOMAIN-CONTAINING PROTEIN"/>
    <property type="match status" value="1"/>
</dbReference>
<dbReference type="PROSITE" id="PS51375">
    <property type="entry name" value="PPR"/>
    <property type="match status" value="1"/>
</dbReference>
<dbReference type="GO" id="GO:0009451">
    <property type="term" value="P:RNA modification"/>
    <property type="evidence" value="ECO:0007669"/>
    <property type="project" value="InterPro"/>
</dbReference>
<proteinExistence type="predicted"/>
<keyword evidence="1" id="KW-0677">Repeat</keyword>
<dbReference type="PANTHER" id="PTHR47926">
    <property type="entry name" value="PENTATRICOPEPTIDE REPEAT-CONTAINING PROTEIN"/>
    <property type="match status" value="1"/>
</dbReference>
<accession>A0AAV0HXE6</accession>
<name>A0AAV0HXE6_9ROSI</name>
<dbReference type="Pfam" id="PF01535">
    <property type="entry name" value="PPR"/>
    <property type="match status" value="1"/>
</dbReference>
<dbReference type="GO" id="GO:0003723">
    <property type="term" value="F:RNA binding"/>
    <property type="evidence" value="ECO:0007669"/>
    <property type="project" value="InterPro"/>
</dbReference>
<evidence type="ECO:0000256" key="2">
    <source>
        <dbReference type="PROSITE-ProRule" id="PRU00708"/>
    </source>
</evidence>
<sequence length="71" mass="7977">MYAQNGELSYGRSVFDKIPKRDAILYTALINGYGSNGLMDELHEAQKLFDEMPVRDVVSWNAMISGHIQNG</sequence>
<protein>
    <recommendedName>
        <fullName evidence="5">Pentatricopeptide repeat-containing protein</fullName>
    </recommendedName>
</protein>
<feature type="repeat" description="PPR" evidence="2">
    <location>
        <begin position="22"/>
        <end position="59"/>
    </location>
</feature>
<dbReference type="InterPro" id="IPR002885">
    <property type="entry name" value="PPR_rpt"/>
</dbReference>
<comment type="caution">
    <text evidence="3">The sequence shown here is derived from an EMBL/GenBank/DDBJ whole genome shotgun (WGS) entry which is preliminary data.</text>
</comment>
<dbReference type="InterPro" id="IPR046960">
    <property type="entry name" value="PPR_At4g14850-like_plant"/>
</dbReference>